<reference evidence="2" key="1">
    <citation type="journal article" date="2020" name="J Insects Food Feed">
        <title>The yellow mealworm (Tenebrio molitor) genome: a resource for the emerging insects as food and feed industry.</title>
        <authorList>
            <person name="Eriksson T."/>
            <person name="Andere A."/>
            <person name="Kelstrup H."/>
            <person name="Emery V."/>
            <person name="Picard C."/>
        </authorList>
    </citation>
    <scope>NUCLEOTIDE SEQUENCE</scope>
    <source>
        <strain evidence="2">Stoneville</strain>
        <tissue evidence="2">Whole head</tissue>
    </source>
</reference>
<evidence type="ECO:0000313" key="3">
    <source>
        <dbReference type="Proteomes" id="UP000719412"/>
    </source>
</evidence>
<evidence type="ECO:0000256" key="1">
    <source>
        <dbReference type="SAM" id="MobiDB-lite"/>
    </source>
</evidence>
<feature type="compositionally biased region" description="Basic and acidic residues" evidence="1">
    <location>
        <begin position="98"/>
        <end position="111"/>
    </location>
</feature>
<reference evidence="2" key="2">
    <citation type="submission" date="2021-08" db="EMBL/GenBank/DDBJ databases">
        <authorList>
            <person name="Eriksson T."/>
        </authorList>
    </citation>
    <scope>NUCLEOTIDE SEQUENCE</scope>
    <source>
        <strain evidence="2">Stoneville</strain>
        <tissue evidence="2">Whole head</tissue>
    </source>
</reference>
<dbReference type="EMBL" id="JABDTM020026986">
    <property type="protein sequence ID" value="KAH0811178.1"/>
    <property type="molecule type" value="Genomic_DNA"/>
</dbReference>
<gene>
    <name evidence="2" type="ORF">GEV33_011613</name>
</gene>
<dbReference type="AlphaFoldDB" id="A0A8J6L9N8"/>
<evidence type="ECO:0000313" key="2">
    <source>
        <dbReference type="EMBL" id="KAH0811178.1"/>
    </source>
</evidence>
<organism evidence="2 3">
    <name type="scientific">Tenebrio molitor</name>
    <name type="common">Yellow mealworm beetle</name>
    <dbReference type="NCBI Taxonomy" id="7067"/>
    <lineage>
        <taxon>Eukaryota</taxon>
        <taxon>Metazoa</taxon>
        <taxon>Ecdysozoa</taxon>
        <taxon>Arthropoda</taxon>
        <taxon>Hexapoda</taxon>
        <taxon>Insecta</taxon>
        <taxon>Pterygota</taxon>
        <taxon>Neoptera</taxon>
        <taxon>Endopterygota</taxon>
        <taxon>Coleoptera</taxon>
        <taxon>Polyphaga</taxon>
        <taxon>Cucujiformia</taxon>
        <taxon>Tenebrionidae</taxon>
        <taxon>Tenebrio</taxon>
    </lineage>
</organism>
<name>A0A8J6L9N8_TENMO</name>
<dbReference type="Proteomes" id="UP000719412">
    <property type="component" value="Unassembled WGS sequence"/>
</dbReference>
<proteinExistence type="predicted"/>
<sequence>MSTALGYEFDDPPGKCYNYEKSYKLAETTFYRERTHSSRLCKLHSERGHHVTATLCDRSANRTSAHALRGSHSFGEPFKQNNKATAKTLPKTNLESRSGADQKDLDKDKRSAPVLQETYRTLTGSVTFRTHRNKTESMGIARRGQSYVETQHAPELVTQLLSFFD</sequence>
<keyword evidence="3" id="KW-1185">Reference proteome</keyword>
<feature type="region of interest" description="Disordered" evidence="1">
    <location>
        <begin position="89"/>
        <end position="112"/>
    </location>
</feature>
<protein>
    <submittedName>
        <fullName evidence="2">Uncharacterized protein</fullName>
    </submittedName>
</protein>
<accession>A0A8J6L9N8</accession>
<comment type="caution">
    <text evidence="2">The sequence shown here is derived from an EMBL/GenBank/DDBJ whole genome shotgun (WGS) entry which is preliminary data.</text>
</comment>